<dbReference type="EMBL" id="NJES01000083">
    <property type="protein sequence ID" value="PHH78339.1"/>
    <property type="molecule type" value="Genomic_DNA"/>
</dbReference>
<gene>
    <name evidence="1" type="ORF">CDD80_7025</name>
</gene>
<protein>
    <submittedName>
        <fullName evidence="1">Uncharacterized protein</fullName>
    </submittedName>
</protein>
<sequence length="201" mass="21687">MLASPPSDDEALPDAAPAWTPTAVAMRQKIIAAAMLRFLPCSCGTNTSTAEKAATRLRPAHLLRQLPLKPRPRPRPPAATQKECRTLHAAARAARDANSRAAEESARFHEAAVLEAQAEVAAAKKAEAEKKAAAATAPNFFSFVLSTSDEKTSTRQGAKMTVEQTLRGTKALSTIRDAEYNSASIRRVGQRWVRRGEELDA</sequence>
<dbReference type="Proteomes" id="UP000226431">
    <property type="component" value="Unassembled WGS sequence"/>
</dbReference>
<proteinExistence type="predicted"/>
<accession>A0A2C5XRL1</accession>
<evidence type="ECO:0000313" key="2">
    <source>
        <dbReference type="Proteomes" id="UP000226431"/>
    </source>
</evidence>
<keyword evidence="2" id="KW-1185">Reference proteome</keyword>
<evidence type="ECO:0000313" key="1">
    <source>
        <dbReference type="EMBL" id="PHH78339.1"/>
    </source>
</evidence>
<comment type="caution">
    <text evidence="1">The sequence shown here is derived from an EMBL/GenBank/DDBJ whole genome shotgun (WGS) entry which is preliminary data.</text>
</comment>
<name>A0A2C5XRL1_9HYPO</name>
<organism evidence="1 2">
    <name type="scientific">Ophiocordyceps camponoti-rufipedis</name>
    <dbReference type="NCBI Taxonomy" id="2004952"/>
    <lineage>
        <taxon>Eukaryota</taxon>
        <taxon>Fungi</taxon>
        <taxon>Dikarya</taxon>
        <taxon>Ascomycota</taxon>
        <taxon>Pezizomycotina</taxon>
        <taxon>Sordariomycetes</taxon>
        <taxon>Hypocreomycetidae</taxon>
        <taxon>Hypocreales</taxon>
        <taxon>Ophiocordycipitaceae</taxon>
        <taxon>Ophiocordyceps</taxon>
    </lineage>
</organism>
<dbReference type="AlphaFoldDB" id="A0A2C5XRL1"/>
<reference evidence="1 2" key="1">
    <citation type="submission" date="2017-06" db="EMBL/GenBank/DDBJ databases">
        <title>Ant-infecting Ophiocordyceps genomes reveal a high diversity of potential behavioral manipulation genes and a possible major role for enterotoxins.</title>
        <authorList>
            <person name="De Bekker C."/>
            <person name="Evans H.C."/>
            <person name="Brachmann A."/>
            <person name="Hughes D.P."/>
        </authorList>
    </citation>
    <scope>NUCLEOTIDE SEQUENCE [LARGE SCALE GENOMIC DNA]</scope>
    <source>
        <strain evidence="1 2">Map16</strain>
    </source>
</reference>